<evidence type="ECO:0000259" key="2">
    <source>
        <dbReference type="PROSITE" id="PS50110"/>
    </source>
</evidence>
<evidence type="ECO:0000256" key="1">
    <source>
        <dbReference type="PROSITE-ProRule" id="PRU00169"/>
    </source>
</evidence>
<proteinExistence type="predicted"/>
<dbReference type="GO" id="GO:0000160">
    <property type="term" value="P:phosphorelay signal transduction system"/>
    <property type="evidence" value="ECO:0007669"/>
    <property type="project" value="InterPro"/>
</dbReference>
<organism evidence="3 4">
    <name type="scientific">Schaalia meyeri</name>
    <dbReference type="NCBI Taxonomy" id="52773"/>
    <lineage>
        <taxon>Bacteria</taxon>
        <taxon>Bacillati</taxon>
        <taxon>Actinomycetota</taxon>
        <taxon>Actinomycetes</taxon>
        <taxon>Actinomycetales</taxon>
        <taxon>Actinomycetaceae</taxon>
        <taxon>Schaalia</taxon>
    </lineage>
</organism>
<gene>
    <name evidence="3" type="ORF">I6H42_02595</name>
</gene>
<dbReference type="AlphaFoldDB" id="A0AAP9Y8X7"/>
<dbReference type="Proteomes" id="UP000595220">
    <property type="component" value="Chromosome"/>
</dbReference>
<dbReference type="Gene3D" id="3.40.50.2300">
    <property type="match status" value="1"/>
</dbReference>
<dbReference type="InterPro" id="IPR001789">
    <property type="entry name" value="Sig_transdc_resp-reg_receiver"/>
</dbReference>
<evidence type="ECO:0000313" key="3">
    <source>
        <dbReference type="EMBL" id="QQC44316.1"/>
    </source>
</evidence>
<dbReference type="InterPro" id="IPR011006">
    <property type="entry name" value="CheY-like_superfamily"/>
</dbReference>
<dbReference type="RefSeq" id="WP_050694870.1">
    <property type="nucleotide sequence ID" value="NZ_CP012072.1"/>
</dbReference>
<dbReference type="EMBL" id="CP066065">
    <property type="protein sequence ID" value="QQC44316.1"/>
    <property type="molecule type" value="Genomic_DNA"/>
</dbReference>
<evidence type="ECO:0000313" key="4">
    <source>
        <dbReference type="Proteomes" id="UP000595220"/>
    </source>
</evidence>
<reference evidence="3 4" key="1">
    <citation type="submission" date="2020-12" db="EMBL/GenBank/DDBJ databases">
        <title>FDA dAtabase for Regulatory Grade micrObial Sequences (FDA-ARGOS): Supporting development and validation of Infectious Disease Dx tests.</title>
        <authorList>
            <person name="Sproer C."/>
            <person name="Gronow S."/>
            <person name="Severitt S."/>
            <person name="Schroder I."/>
            <person name="Tallon L."/>
            <person name="Sadzewicz L."/>
            <person name="Zhao X."/>
            <person name="Boylan J."/>
            <person name="Ott S."/>
            <person name="Bowen H."/>
            <person name="Vavikolanu K."/>
            <person name="Mehta A."/>
            <person name="Aluvathingal J."/>
            <person name="Nadendla S."/>
            <person name="Lowell S."/>
            <person name="Myers T."/>
            <person name="Yan Y."/>
            <person name="Sichtig H."/>
        </authorList>
    </citation>
    <scope>NUCLEOTIDE SEQUENCE [LARGE SCALE GENOMIC DNA]</scope>
    <source>
        <strain evidence="3 4">FDAARGOS_985</strain>
    </source>
</reference>
<dbReference type="SUPFAM" id="SSF52172">
    <property type="entry name" value="CheY-like"/>
    <property type="match status" value="1"/>
</dbReference>
<accession>A0AAP9Y8X7</accession>
<protein>
    <submittedName>
        <fullName evidence="3">Response regulator transcription factor</fullName>
    </submittedName>
</protein>
<dbReference type="PROSITE" id="PS50110">
    <property type="entry name" value="RESPONSE_REGULATORY"/>
    <property type="match status" value="1"/>
</dbReference>
<feature type="modified residue" description="4-aspartylphosphate" evidence="1">
    <location>
        <position position="62"/>
    </location>
</feature>
<dbReference type="KEGG" id="amy:ADJ76_03855"/>
<sequence>MSDDTVKILVFSDDKDRRHAVISGIGLRASKDTPRIEWVEAATAFGVRDTFDGDDFAALILDAEAKKEGGMSVAQDLQETRDDVPPIIFLTARVQDDWLATWAGAAATVADPIDPIILQETLADVLRGA</sequence>
<keyword evidence="4" id="KW-1185">Reference proteome</keyword>
<feature type="domain" description="Response regulatory" evidence="2">
    <location>
        <begin position="7"/>
        <end position="126"/>
    </location>
</feature>
<keyword evidence="1" id="KW-0597">Phosphoprotein</keyword>
<name>A0AAP9Y8X7_9ACTO</name>